<dbReference type="AlphaFoldDB" id="A0A6C7E9F0"/>
<feature type="domain" description="RecA family profile 1" evidence="12">
    <location>
        <begin position="38"/>
        <end position="197"/>
    </location>
</feature>
<dbReference type="EMBL" id="AP012057">
    <property type="protein sequence ID" value="BAN03020.1"/>
    <property type="molecule type" value="Genomic_DNA"/>
</dbReference>
<evidence type="ECO:0000256" key="8">
    <source>
        <dbReference type="ARBA" id="ARBA00033319"/>
    </source>
</evidence>
<evidence type="ECO:0000256" key="1">
    <source>
        <dbReference type="ARBA" id="ARBA00009391"/>
    </source>
</evidence>
<gene>
    <name evidence="9 14" type="primary">recA</name>
    <name evidence="14" type="ORF">YM304_27060</name>
</gene>
<keyword evidence="9 10" id="KW-0234">DNA repair</keyword>
<dbReference type="Proteomes" id="UP000011863">
    <property type="component" value="Chromosome"/>
</dbReference>
<dbReference type="CDD" id="cd00983">
    <property type="entry name" value="RecA"/>
    <property type="match status" value="1"/>
</dbReference>
<dbReference type="FunFam" id="3.40.50.300:FF:000087">
    <property type="entry name" value="Recombinase RecA"/>
    <property type="match status" value="1"/>
</dbReference>
<dbReference type="InterPro" id="IPR027417">
    <property type="entry name" value="P-loop_NTPase"/>
</dbReference>
<keyword evidence="3 9" id="KW-0547">Nucleotide-binding</keyword>
<keyword evidence="9" id="KW-0963">Cytoplasm</keyword>
<dbReference type="InterPro" id="IPR013765">
    <property type="entry name" value="DNA_recomb/repair_RecA"/>
</dbReference>
<organism evidence="14 15">
    <name type="scientific">Ilumatobacter coccineus (strain NBRC 103263 / KCTC 29153 / YM16-304)</name>
    <dbReference type="NCBI Taxonomy" id="1313172"/>
    <lineage>
        <taxon>Bacteria</taxon>
        <taxon>Bacillati</taxon>
        <taxon>Actinomycetota</taxon>
        <taxon>Acidimicrobiia</taxon>
        <taxon>Acidimicrobiales</taxon>
        <taxon>Ilumatobacteraceae</taxon>
        <taxon>Ilumatobacter</taxon>
    </lineage>
</organism>
<evidence type="ECO:0000256" key="2">
    <source>
        <dbReference type="ARBA" id="ARBA00015553"/>
    </source>
</evidence>
<dbReference type="InterPro" id="IPR003593">
    <property type="entry name" value="AAA+_ATPase"/>
</dbReference>
<dbReference type="InterPro" id="IPR049261">
    <property type="entry name" value="RecA-like_C"/>
</dbReference>
<dbReference type="Pfam" id="PF21096">
    <property type="entry name" value="RecA_C"/>
    <property type="match status" value="1"/>
</dbReference>
<dbReference type="Gene3D" id="3.40.50.300">
    <property type="entry name" value="P-loop containing nucleotide triphosphate hydrolases"/>
    <property type="match status" value="1"/>
</dbReference>
<dbReference type="NCBIfam" id="TIGR02012">
    <property type="entry name" value="tigrfam_recA"/>
    <property type="match status" value="1"/>
</dbReference>
<dbReference type="GO" id="GO:0003684">
    <property type="term" value="F:damaged DNA binding"/>
    <property type="evidence" value="ECO:0007669"/>
    <property type="project" value="UniProtKB-UniRule"/>
</dbReference>
<comment type="subcellular location">
    <subcellularLocation>
        <location evidence="9">Cytoplasm</location>
    </subcellularLocation>
</comment>
<comment type="similarity">
    <text evidence="1 9 11">Belongs to the RecA family.</text>
</comment>
<dbReference type="SMART" id="SM00382">
    <property type="entry name" value="AAA"/>
    <property type="match status" value="1"/>
</dbReference>
<evidence type="ECO:0000256" key="6">
    <source>
        <dbReference type="ARBA" id="ARBA00023172"/>
    </source>
</evidence>
<keyword evidence="6 9" id="KW-0233">DNA recombination</keyword>
<dbReference type="InterPro" id="IPR023400">
    <property type="entry name" value="RecA_C_sf"/>
</dbReference>
<dbReference type="RefSeq" id="WP_015442267.1">
    <property type="nucleotide sequence ID" value="NC_020520.1"/>
</dbReference>
<name>A0A6C7E9F0_ILUCY</name>
<evidence type="ECO:0000259" key="13">
    <source>
        <dbReference type="PROSITE" id="PS50163"/>
    </source>
</evidence>
<evidence type="ECO:0000256" key="10">
    <source>
        <dbReference type="RuleBase" id="RU000526"/>
    </source>
</evidence>
<dbReference type="GO" id="GO:0140664">
    <property type="term" value="F:ATP-dependent DNA damage sensor activity"/>
    <property type="evidence" value="ECO:0007669"/>
    <property type="project" value="InterPro"/>
</dbReference>
<dbReference type="PRINTS" id="PR00142">
    <property type="entry name" value="RECA"/>
</dbReference>
<sequence length="358" mass="38533">MAGKQNDRDKALDIALQQIDKQFGAGAIMKMGERTNMGIEVVPTGALALDLALGVGGLPRGRITEIYGPESSGKSTLAMHVVAEAQRNGGVCAYIDAEHAMDPVYAAAIGVDVDQLLISQPDTGEQALEIADMLTRSGAIDVLVIDSVAALTPRAEIEGEMGDSHVGLQARLMSQALRKLTGNLSKTKTIAIFINQLREKIGVMFGSPETTPGGRALKFYSSVRLDIRRIETLKDGTDPVGNRTRVKVVKNKVSPPFKQAEFDIMYGKGISREGSLIDMSVDLAIVKKSGAWFTYEGEQLGQGREKAKEYLRTNPEVTMEISNKVLIASGLMEDPNAPVVDDVAEAFTEADEVPIEID</sequence>
<protein>
    <recommendedName>
        <fullName evidence="2 9">Protein RecA</fullName>
    </recommendedName>
    <alternativeName>
        <fullName evidence="8 9">Recombinase A</fullName>
    </alternativeName>
</protein>
<proteinExistence type="inferred from homology"/>
<comment type="function">
    <text evidence="9">Can catalyze the hydrolysis of ATP in the presence of single-stranded DNA, the ATP-dependent uptake of single-stranded DNA by duplex DNA, and the ATP-dependent hybridization of homologous single-stranded DNAs. It interacts with LexA causing its activation and leading to its autocatalytic cleavage.</text>
</comment>
<dbReference type="OrthoDB" id="9776733at2"/>
<dbReference type="InterPro" id="IPR020584">
    <property type="entry name" value="DNA_recomb/repair_RecA_CS"/>
</dbReference>
<dbReference type="PANTHER" id="PTHR45900:SF1">
    <property type="entry name" value="MITOCHONDRIAL DNA REPAIR PROTEIN RECA HOMOLOG-RELATED"/>
    <property type="match status" value="1"/>
</dbReference>
<dbReference type="PROSITE" id="PS00321">
    <property type="entry name" value="RECA_1"/>
    <property type="match status" value="1"/>
</dbReference>
<dbReference type="GO" id="GO:0006281">
    <property type="term" value="P:DNA repair"/>
    <property type="evidence" value="ECO:0007669"/>
    <property type="project" value="UniProtKB-UniRule"/>
</dbReference>
<evidence type="ECO:0000256" key="3">
    <source>
        <dbReference type="ARBA" id="ARBA00022741"/>
    </source>
</evidence>
<evidence type="ECO:0000256" key="9">
    <source>
        <dbReference type="HAMAP-Rule" id="MF_00268"/>
    </source>
</evidence>
<evidence type="ECO:0000259" key="12">
    <source>
        <dbReference type="PROSITE" id="PS50162"/>
    </source>
</evidence>
<dbReference type="Pfam" id="PF00154">
    <property type="entry name" value="RecA_N"/>
    <property type="match status" value="1"/>
</dbReference>
<comment type="caution">
    <text evidence="9">Lacks conserved residue(s) required for the propagation of feature annotation.</text>
</comment>
<dbReference type="PANTHER" id="PTHR45900">
    <property type="entry name" value="RECA"/>
    <property type="match status" value="1"/>
</dbReference>
<dbReference type="InterPro" id="IPR020587">
    <property type="entry name" value="RecA_monomer-monomer_interface"/>
</dbReference>
<evidence type="ECO:0000256" key="4">
    <source>
        <dbReference type="ARBA" id="ARBA00022840"/>
    </source>
</evidence>
<dbReference type="InterPro" id="IPR049428">
    <property type="entry name" value="RecA-like_N"/>
</dbReference>
<evidence type="ECO:0000256" key="11">
    <source>
        <dbReference type="RuleBase" id="RU004527"/>
    </source>
</evidence>
<evidence type="ECO:0000313" key="14">
    <source>
        <dbReference type="EMBL" id="BAN03020.1"/>
    </source>
</evidence>
<dbReference type="SUPFAM" id="SSF54752">
    <property type="entry name" value="RecA protein, C-terminal domain"/>
    <property type="match status" value="1"/>
</dbReference>
<evidence type="ECO:0000256" key="5">
    <source>
        <dbReference type="ARBA" id="ARBA00023125"/>
    </source>
</evidence>
<dbReference type="InterPro" id="IPR020588">
    <property type="entry name" value="RecA_ATP-bd"/>
</dbReference>
<evidence type="ECO:0000256" key="7">
    <source>
        <dbReference type="ARBA" id="ARBA00023236"/>
    </source>
</evidence>
<dbReference type="GO" id="GO:0005829">
    <property type="term" value="C:cytosol"/>
    <property type="evidence" value="ECO:0007669"/>
    <property type="project" value="TreeGrafter"/>
</dbReference>
<feature type="domain" description="RecA family profile 2" evidence="13">
    <location>
        <begin position="202"/>
        <end position="275"/>
    </location>
</feature>
<keyword evidence="7 9" id="KW-0742">SOS response</keyword>
<dbReference type="HAMAP" id="MF_00268">
    <property type="entry name" value="RecA"/>
    <property type="match status" value="1"/>
</dbReference>
<dbReference type="GO" id="GO:0005524">
    <property type="term" value="F:ATP binding"/>
    <property type="evidence" value="ECO:0007669"/>
    <property type="project" value="UniProtKB-UniRule"/>
</dbReference>
<dbReference type="KEGG" id="aym:YM304_27060"/>
<dbReference type="GO" id="GO:0009432">
    <property type="term" value="P:SOS response"/>
    <property type="evidence" value="ECO:0007669"/>
    <property type="project" value="UniProtKB-UniRule"/>
</dbReference>
<accession>A0A6C7E9F0</accession>
<keyword evidence="15" id="KW-1185">Reference proteome</keyword>
<dbReference type="GO" id="GO:0003697">
    <property type="term" value="F:single-stranded DNA binding"/>
    <property type="evidence" value="ECO:0007669"/>
    <property type="project" value="UniProtKB-UniRule"/>
</dbReference>
<reference evidence="14 15" key="1">
    <citation type="journal article" date="2013" name="Int. J. Syst. Evol. Microbiol.">
        <title>Ilumatobacter nonamiense sp. nov. and Ilumatobacter coccineum sp. nov., isolated from seashore sand.</title>
        <authorList>
            <person name="Matsumoto A."/>
            <person name="Kasai H."/>
            <person name="Matsuo Y."/>
            <person name="Shizuri Y."/>
            <person name="Ichikawa N."/>
            <person name="Fujita N."/>
            <person name="Omura S."/>
            <person name="Takahashi Y."/>
        </authorList>
    </citation>
    <scope>NUCLEOTIDE SEQUENCE [LARGE SCALE GENOMIC DNA]</scope>
    <source>
        <strain evidence="15">NBRC 103263 / KCTC 29153 / YM16-304</strain>
    </source>
</reference>
<keyword evidence="9 11" id="KW-0227">DNA damage</keyword>
<dbReference type="SUPFAM" id="SSF52540">
    <property type="entry name" value="P-loop containing nucleoside triphosphate hydrolases"/>
    <property type="match status" value="1"/>
</dbReference>
<keyword evidence="5 9" id="KW-0238">DNA-binding</keyword>
<dbReference type="PROSITE" id="PS50163">
    <property type="entry name" value="RECA_3"/>
    <property type="match status" value="1"/>
</dbReference>
<dbReference type="GO" id="GO:0006310">
    <property type="term" value="P:DNA recombination"/>
    <property type="evidence" value="ECO:0007669"/>
    <property type="project" value="UniProtKB-UniRule"/>
</dbReference>
<dbReference type="PROSITE" id="PS50162">
    <property type="entry name" value="RECA_2"/>
    <property type="match status" value="1"/>
</dbReference>
<keyword evidence="4 9" id="KW-0067">ATP-binding</keyword>
<evidence type="ECO:0000313" key="15">
    <source>
        <dbReference type="Proteomes" id="UP000011863"/>
    </source>
</evidence>